<organism evidence="1 2">
    <name type="scientific">Clunio marinus</name>
    <dbReference type="NCBI Taxonomy" id="568069"/>
    <lineage>
        <taxon>Eukaryota</taxon>
        <taxon>Metazoa</taxon>
        <taxon>Ecdysozoa</taxon>
        <taxon>Arthropoda</taxon>
        <taxon>Hexapoda</taxon>
        <taxon>Insecta</taxon>
        <taxon>Pterygota</taxon>
        <taxon>Neoptera</taxon>
        <taxon>Endopterygota</taxon>
        <taxon>Diptera</taxon>
        <taxon>Nematocera</taxon>
        <taxon>Chironomoidea</taxon>
        <taxon>Chironomidae</taxon>
        <taxon>Clunio</taxon>
    </lineage>
</organism>
<gene>
    <name evidence="1" type="ORF">CLUMA_CG008538</name>
</gene>
<accession>A0A1J1I3Y7</accession>
<name>A0A1J1I3Y7_9DIPT</name>
<evidence type="ECO:0000313" key="2">
    <source>
        <dbReference type="Proteomes" id="UP000183832"/>
    </source>
</evidence>
<sequence length="72" mass="8400">MEGRTLNSVITEMTVINFDFYHFKRKGRGALVTGFGCQICFRFKSWINSLTQLILMKIFNDVIPVNIEIKRV</sequence>
<dbReference type="AlphaFoldDB" id="A0A1J1I3Y7"/>
<protein>
    <submittedName>
        <fullName evidence="1">CLUMA_CG008538, isoform A</fullName>
    </submittedName>
</protein>
<proteinExistence type="predicted"/>
<keyword evidence="2" id="KW-1185">Reference proteome</keyword>
<reference evidence="1 2" key="1">
    <citation type="submission" date="2015-04" db="EMBL/GenBank/DDBJ databases">
        <authorList>
            <person name="Syromyatnikov M.Y."/>
            <person name="Popov V.N."/>
        </authorList>
    </citation>
    <scope>NUCLEOTIDE SEQUENCE [LARGE SCALE GENOMIC DNA]</scope>
</reference>
<dbReference type="Proteomes" id="UP000183832">
    <property type="component" value="Unassembled WGS sequence"/>
</dbReference>
<dbReference type="EMBL" id="CVRI01000040">
    <property type="protein sequence ID" value="CRK95055.1"/>
    <property type="molecule type" value="Genomic_DNA"/>
</dbReference>
<evidence type="ECO:0000313" key="1">
    <source>
        <dbReference type="EMBL" id="CRK95055.1"/>
    </source>
</evidence>